<proteinExistence type="predicted"/>
<dbReference type="InterPro" id="IPR013320">
    <property type="entry name" value="ConA-like_dom_sf"/>
</dbReference>
<evidence type="ECO:0000313" key="2">
    <source>
        <dbReference type="EMBL" id="AXH68746.1"/>
    </source>
</evidence>
<sequence>MSTPVGPITVEITTQESGTVQVSQTPAPGLELATNGPQGAPGTRIYQTNGQPSNSVGLAGDYALDTATGRLYGPKGSVWTSWAQIPGIMETGWHENGQAEFNGSDIYLTSAGGGFGAGTLWYGTSQASNAVDVTFELEMSGGSGADGITFAFADTSTANTFVGGGGGELGIVGVNSVAVAFVTAPDEKAKIVTTTPTGMTTVVESAVIDLRPNPVTVRIKYNGTKLTVWIDGTQVFDQTISIPANSKLGFTAANGGSDDNHIIRNVSFVPSGGMLLKGEKGDTGNVGSQGIAGTDGEPGPANTLSIGTVTTSAAGSSASASVTGTSPNQTLNLTIPKGDKGDTGNTGATGTNNTTIVRKTADEQVTNSTTVQDDDHFVIAVEANSTYAIDSFMMFESDAAADIKFTFTGPAGSTVYFTSDGVSAGNSNNIGSVKMDANAGGVETVLGGFVGTRTTIRPAGIIVTGGTAGNLTFKWAQNALSATPTTLYANSWLRIQKMA</sequence>
<dbReference type="Proteomes" id="UP000259914">
    <property type="component" value="Segment"/>
</dbReference>
<feature type="compositionally biased region" description="Low complexity" evidence="1">
    <location>
        <begin position="343"/>
        <end position="353"/>
    </location>
</feature>
<dbReference type="Gene3D" id="2.60.120.200">
    <property type="match status" value="1"/>
</dbReference>
<evidence type="ECO:0000313" key="3">
    <source>
        <dbReference type="Proteomes" id="UP000259914"/>
    </source>
</evidence>
<evidence type="ECO:0000256" key="1">
    <source>
        <dbReference type="SAM" id="MobiDB-lite"/>
    </source>
</evidence>
<accession>A0A345MDW5</accession>
<dbReference type="SUPFAM" id="SSF49899">
    <property type="entry name" value="Concanavalin A-like lectins/glucanases"/>
    <property type="match status" value="1"/>
</dbReference>
<dbReference type="EMBL" id="MH590589">
    <property type="protein sequence ID" value="AXH68746.1"/>
    <property type="molecule type" value="Genomic_DNA"/>
</dbReference>
<organism evidence="2 3">
    <name type="scientific">Streptomyces phage SparkleGoddess</name>
    <dbReference type="NCBI Taxonomy" id="2283305"/>
    <lineage>
        <taxon>Viruses</taxon>
        <taxon>Duplodnaviria</taxon>
        <taxon>Heunggongvirae</taxon>
        <taxon>Uroviricota</taxon>
        <taxon>Caudoviricetes</taxon>
        <taxon>Stanwilliamsviridae</taxon>
        <taxon>Loccivirinae</taxon>
        <taxon>Gilsonvirus</taxon>
        <taxon>Gilsonvirus comrade</taxon>
    </lineage>
</organism>
<reference evidence="2 3" key="1">
    <citation type="submission" date="2018-07" db="EMBL/GenBank/DDBJ databases">
        <authorList>
            <person name="Dixon J."/>
            <person name="Knudsen H.R."/>
            <person name="Rock W."/>
            <person name="Scott A.N."/>
            <person name="Walsdorf S.L."/>
            <person name="Layton S.R."/>
            <person name="Nayek S."/>
            <person name="Kim T."/>
            <person name="Hughes L.E."/>
            <person name="Garlena R.A."/>
            <person name="Russell D.A."/>
            <person name="Pope W.H."/>
            <person name="Jacobs-Sera D."/>
            <person name="Hatfull G.F."/>
        </authorList>
    </citation>
    <scope>NUCLEOTIDE SEQUENCE [LARGE SCALE GENOMIC DNA]</scope>
</reference>
<feature type="region of interest" description="Disordered" evidence="1">
    <location>
        <begin position="317"/>
        <end position="353"/>
    </location>
</feature>
<gene>
    <name evidence="2" type="primary">31</name>
    <name evidence="2" type="ORF">SEA_SPARKLEGODDESS_31</name>
</gene>
<protein>
    <recommendedName>
        <fullName evidence="4">Minor tail protein</fullName>
    </recommendedName>
</protein>
<evidence type="ECO:0008006" key="4">
    <source>
        <dbReference type="Google" id="ProtNLM"/>
    </source>
</evidence>
<feature type="compositionally biased region" description="Low complexity" evidence="1">
    <location>
        <begin position="317"/>
        <end position="326"/>
    </location>
</feature>
<name>A0A345MDW5_9CAUD</name>